<organism evidence="3 4">
    <name type="scientific">Marinomonas maritima</name>
    <dbReference type="NCBI Taxonomy" id="2940935"/>
    <lineage>
        <taxon>Bacteria</taxon>
        <taxon>Pseudomonadati</taxon>
        <taxon>Pseudomonadota</taxon>
        <taxon>Gammaproteobacteria</taxon>
        <taxon>Oceanospirillales</taxon>
        <taxon>Oceanospirillaceae</taxon>
        <taxon>Marinomonas</taxon>
    </lineage>
</organism>
<accession>A0ABT5WE01</accession>
<dbReference type="Gene3D" id="3.20.20.450">
    <property type="entry name" value="EAL domain"/>
    <property type="match status" value="1"/>
</dbReference>
<keyword evidence="4" id="KW-1185">Reference proteome</keyword>
<dbReference type="NCBIfam" id="TIGR00254">
    <property type="entry name" value="GGDEF"/>
    <property type="match status" value="1"/>
</dbReference>
<evidence type="ECO:0000259" key="1">
    <source>
        <dbReference type="PROSITE" id="PS50883"/>
    </source>
</evidence>
<name>A0ABT5WE01_9GAMM</name>
<dbReference type="PROSITE" id="PS50887">
    <property type="entry name" value="GGDEF"/>
    <property type="match status" value="1"/>
</dbReference>
<dbReference type="Gene3D" id="3.30.70.270">
    <property type="match status" value="1"/>
</dbReference>
<dbReference type="SUPFAM" id="SSF141868">
    <property type="entry name" value="EAL domain-like"/>
    <property type="match status" value="1"/>
</dbReference>
<dbReference type="PANTHER" id="PTHR44757">
    <property type="entry name" value="DIGUANYLATE CYCLASE DGCP"/>
    <property type="match status" value="1"/>
</dbReference>
<dbReference type="PROSITE" id="PS50883">
    <property type="entry name" value="EAL"/>
    <property type="match status" value="1"/>
</dbReference>
<sequence length="624" mass="70723">MPTKNTLQIAIQEVSLLTGDNYFIRLVEKLAILVEADYTFISRLEVQDTLSQTIAAWGKGRIVDNFNYELSNTPCQDLTSEGVCCVPSEIVDLYPHDKMLIDMRIESYLGVALYDGKGKVIGLLVALFENEIKPQHIETLKDVFLVFSMRAAVEIERYTYEQQLKERIHQLELKNNELVIAQKLISHQASHDQLTNLHNRYEFKKKLNQQLVHTDNLNKIGVLFFLDLDNFKTINDTMGHLAGDLLLKKIAQRLKAHLRDDDLLARLGGDEFSIYTTVNDPTTADKLANKILMLFDQPFEIDKGREILASTSIGICLYPKDTQDLDELLASSDQALYSAKALGRSKFAYFTNDLRTKVLREQQVQKRLKIAIENELLDVHLQPILDVNTGTICHLEALARWNDSELGQVFPDEFIPVAEQSGLIGALGLQIAKKAIIYTQHLSSVQNKPLNVSINRSALEFELLNGKLDPLPELIAELGFDPCQLCIEVTESLLLKKPEMAKISLQRLKEHGISLSIDDFGKGYSSLSYLKHFTFNNLKIDRSFISDINNNKSDFILVKTIIEMAHNFGMKTIVEGVETKKQLDAVLSLGCDYVQGYLLTPGLSFEKISDYLEKYNPDKFFELP</sequence>
<dbReference type="Pfam" id="PF00990">
    <property type="entry name" value="GGDEF"/>
    <property type="match status" value="1"/>
</dbReference>
<dbReference type="InterPro" id="IPR029787">
    <property type="entry name" value="Nucleotide_cyclase"/>
</dbReference>
<dbReference type="InterPro" id="IPR052155">
    <property type="entry name" value="Biofilm_reg_signaling"/>
</dbReference>
<dbReference type="InterPro" id="IPR043128">
    <property type="entry name" value="Rev_trsase/Diguanyl_cyclase"/>
</dbReference>
<comment type="caution">
    <text evidence="3">The sequence shown here is derived from an EMBL/GenBank/DDBJ whole genome shotgun (WGS) entry which is preliminary data.</text>
</comment>
<dbReference type="SMART" id="SM00267">
    <property type="entry name" value="GGDEF"/>
    <property type="match status" value="1"/>
</dbReference>
<dbReference type="SUPFAM" id="SSF55073">
    <property type="entry name" value="Nucleotide cyclase"/>
    <property type="match status" value="1"/>
</dbReference>
<dbReference type="RefSeq" id="WP_255894042.1">
    <property type="nucleotide sequence ID" value="NZ_JAMZEG020000001.1"/>
</dbReference>
<dbReference type="CDD" id="cd01949">
    <property type="entry name" value="GGDEF"/>
    <property type="match status" value="1"/>
</dbReference>
<dbReference type="InterPro" id="IPR035919">
    <property type="entry name" value="EAL_sf"/>
</dbReference>
<evidence type="ECO:0000259" key="2">
    <source>
        <dbReference type="PROSITE" id="PS50887"/>
    </source>
</evidence>
<feature type="domain" description="GGDEF" evidence="2">
    <location>
        <begin position="219"/>
        <end position="352"/>
    </location>
</feature>
<proteinExistence type="predicted"/>
<gene>
    <name evidence="3" type="ORF">M3I01_002735</name>
</gene>
<dbReference type="PANTHER" id="PTHR44757:SF2">
    <property type="entry name" value="BIOFILM ARCHITECTURE MAINTENANCE PROTEIN MBAA"/>
    <property type="match status" value="1"/>
</dbReference>
<dbReference type="SMART" id="SM00052">
    <property type="entry name" value="EAL"/>
    <property type="match status" value="1"/>
</dbReference>
<evidence type="ECO:0000313" key="4">
    <source>
        <dbReference type="Proteomes" id="UP001139522"/>
    </source>
</evidence>
<dbReference type="CDD" id="cd01948">
    <property type="entry name" value="EAL"/>
    <property type="match status" value="1"/>
</dbReference>
<protein>
    <submittedName>
        <fullName evidence="3">EAL domain-containing protein</fullName>
    </submittedName>
</protein>
<dbReference type="InterPro" id="IPR001633">
    <property type="entry name" value="EAL_dom"/>
</dbReference>
<dbReference type="InterPro" id="IPR000160">
    <property type="entry name" value="GGDEF_dom"/>
</dbReference>
<reference evidence="3" key="1">
    <citation type="submission" date="2023-01" db="EMBL/GenBank/DDBJ databases">
        <title>Psychroserpens sp. MSW6 and Marinomonas sp. RSW2, isolated from seawater.</title>
        <authorList>
            <person name="Kristyanto S."/>
            <person name="Jung J."/>
            <person name="Kim J.M."/>
            <person name="Jeon C.O."/>
        </authorList>
    </citation>
    <scope>NUCLEOTIDE SEQUENCE</scope>
    <source>
        <strain evidence="3">RSW2</strain>
    </source>
</reference>
<dbReference type="SUPFAM" id="SSF55781">
    <property type="entry name" value="GAF domain-like"/>
    <property type="match status" value="1"/>
</dbReference>
<feature type="domain" description="EAL" evidence="1">
    <location>
        <begin position="361"/>
        <end position="616"/>
    </location>
</feature>
<dbReference type="Proteomes" id="UP001139522">
    <property type="component" value="Unassembled WGS sequence"/>
</dbReference>
<dbReference type="Pfam" id="PF00563">
    <property type="entry name" value="EAL"/>
    <property type="match status" value="1"/>
</dbReference>
<dbReference type="EMBL" id="JAMZEG020000001">
    <property type="protein sequence ID" value="MDE8601846.1"/>
    <property type="molecule type" value="Genomic_DNA"/>
</dbReference>
<evidence type="ECO:0000313" key="3">
    <source>
        <dbReference type="EMBL" id="MDE8601846.1"/>
    </source>
</evidence>